<dbReference type="EMBL" id="FN668661">
    <property type="protein sequence ID" value="CBK23533.2"/>
    <property type="molecule type" value="Genomic_DNA"/>
</dbReference>
<dbReference type="InParanoid" id="D8M5T4"/>
<name>D8M5T4_BLAHO</name>
<evidence type="ECO:0000256" key="3">
    <source>
        <dbReference type="ARBA" id="ARBA00012483"/>
    </source>
</evidence>
<gene>
    <name evidence="15" type="ORF">GSBLH_T00003392001</name>
</gene>
<dbReference type="PANTHER" id="PTHR45977">
    <property type="entry name" value="TARGET OF ERK KINASE MPK-1"/>
    <property type="match status" value="1"/>
</dbReference>
<evidence type="ECO:0000256" key="4">
    <source>
        <dbReference type="ARBA" id="ARBA00022679"/>
    </source>
</evidence>
<dbReference type="GO" id="GO:0006511">
    <property type="term" value="P:ubiquitin-dependent protein catabolic process"/>
    <property type="evidence" value="ECO:0007669"/>
    <property type="project" value="TreeGrafter"/>
</dbReference>
<organism evidence="15">
    <name type="scientific">Blastocystis hominis</name>
    <dbReference type="NCBI Taxonomy" id="12968"/>
    <lineage>
        <taxon>Eukaryota</taxon>
        <taxon>Sar</taxon>
        <taxon>Stramenopiles</taxon>
        <taxon>Bigyra</taxon>
        <taxon>Opalozoa</taxon>
        <taxon>Opalinata</taxon>
        <taxon>Blastocystidae</taxon>
        <taxon>Blastocystis</taxon>
    </lineage>
</organism>
<keyword evidence="11 13" id="KW-0472">Membrane</keyword>
<dbReference type="EC" id="2.3.2.27" evidence="3"/>
<feature type="domain" description="RING-type" evidence="14">
    <location>
        <begin position="240"/>
        <end position="281"/>
    </location>
</feature>
<dbReference type="GO" id="GO:0061630">
    <property type="term" value="F:ubiquitin protein ligase activity"/>
    <property type="evidence" value="ECO:0007669"/>
    <property type="project" value="UniProtKB-EC"/>
</dbReference>
<evidence type="ECO:0000256" key="12">
    <source>
        <dbReference type="PROSITE-ProRule" id="PRU00175"/>
    </source>
</evidence>
<evidence type="ECO:0000256" key="7">
    <source>
        <dbReference type="ARBA" id="ARBA00022771"/>
    </source>
</evidence>
<accession>D8M5T4</accession>
<evidence type="ECO:0000256" key="2">
    <source>
        <dbReference type="ARBA" id="ARBA00004141"/>
    </source>
</evidence>
<evidence type="ECO:0000256" key="13">
    <source>
        <dbReference type="SAM" id="Phobius"/>
    </source>
</evidence>
<keyword evidence="16" id="KW-1185">Reference proteome</keyword>
<dbReference type="InterPro" id="IPR001841">
    <property type="entry name" value="Znf_RING"/>
</dbReference>
<evidence type="ECO:0000256" key="8">
    <source>
        <dbReference type="ARBA" id="ARBA00022786"/>
    </source>
</evidence>
<keyword evidence="10 13" id="KW-1133">Transmembrane helix</keyword>
<dbReference type="PANTHER" id="PTHR45977:SF4">
    <property type="entry name" value="RING-TYPE DOMAIN-CONTAINING PROTEIN"/>
    <property type="match status" value="1"/>
</dbReference>
<dbReference type="InterPro" id="IPR013083">
    <property type="entry name" value="Znf_RING/FYVE/PHD"/>
</dbReference>
<evidence type="ECO:0000256" key="11">
    <source>
        <dbReference type="ARBA" id="ARBA00023136"/>
    </source>
</evidence>
<keyword evidence="8" id="KW-0833">Ubl conjugation pathway</keyword>
<keyword evidence="6" id="KW-0479">Metal-binding</keyword>
<dbReference type="Gene3D" id="3.30.40.10">
    <property type="entry name" value="Zinc/RING finger domain, C3HC4 (zinc finger)"/>
    <property type="match status" value="1"/>
</dbReference>
<dbReference type="GeneID" id="24920494"/>
<evidence type="ECO:0000256" key="1">
    <source>
        <dbReference type="ARBA" id="ARBA00000900"/>
    </source>
</evidence>
<feature type="transmembrane region" description="Helical" evidence="13">
    <location>
        <begin position="20"/>
        <end position="39"/>
    </location>
</feature>
<dbReference type="GO" id="GO:0016567">
    <property type="term" value="P:protein ubiquitination"/>
    <property type="evidence" value="ECO:0007669"/>
    <property type="project" value="TreeGrafter"/>
</dbReference>
<dbReference type="PROSITE" id="PS50089">
    <property type="entry name" value="ZF_RING_2"/>
    <property type="match status" value="1"/>
</dbReference>
<dbReference type="SUPFAM" id="SSF57850">
    <property type="entry name" value="RING/U-box"/>
    <property type="match status" value="1"/>
</dbReference>
<dbReference type="AlphaFoldDB" id="D8M5T4"/>
<dbReference type="Proteomes" id="UP000008312">
    <property type="component" value="Unassembled WGS sequence"/>
</dbReference>
<evidence type="ECO:0000313" key="15">
    <source>
        <dbReference type="EMBL" id="CBK23533.2"/>
    </source>
</evidence>
<dbReference type="SMART" id="SM00184">
    <property type="entry name" value="RING"/>
    <property type="match status" value="1"/>
</dbReference>
<evidence type="ECO:0000313" key="16">
    <source>
        <dbReference type="Proteomes" id="UP000008312"/>
    </source>
</evidence>
<keyword evidence="7 12" id="KW-0863">Zinc-finger</keyword>
<comment type="subcellular location">
    <subcellularLocation>
        <location evidence="2">Membrane</location>
        <topology evidence="2">Multi-pass membrane protein</topology>
    </subcellularLocation>
</comment>
<comment type="catalytic activity">
    <reaction evidence="1">
        <text>S-ubiquitinyl-[E2 ubiquitin-conjugating enzyme]-L-cysteine + [acceptor protein]-L-lysine = [E2 ubiquitin-conjugating enzyme]-L-cysteine + N(6)-ubiquitinyl-[acceptor protein]-L-lysine.</text>
        <dbReference type="EC" id="2.3.2.27"/>
    </reaction>
</comment>
<evidence type="ECO:0000256" key="10">
    <source>
        <dbReference type="ARBA" id="ARBA00022989"/>
    </source>
</evidence>
<protein>
    <recommendedName>
        <fullName evidence="3">RING-type E3 ubiquitin transferase</fullName>
        <ecNumber evidence="3">2.3.2.27</ecNumber>
    </recommendedName>
</protein>
<dbReference type="GO" id="GO:0016020">
    <property type="term" value="C:membrane"/>
    <property type="evidence" value="ECO:0007669"/>
    <property type="project" value="UniProtKB-SubCell"/>
</dbReference>
<feature type="transmembrane region" description="Helical" evidence="13">
    <location>
        <begin position="51"/>
        <end position="70"/>
    </location>
</feature>
<evidence type="ECO:0000259" key="14">
    <source>
        <dbReference type="PROSITE" id="PS50089"/>
    </source>
</evidence>
<dbReference type="Pfam" id="PF13639">
    <property type="entry name" value="zf-RING_2"/>
    <property type="match status" value="1"/>
</dbReference>
<evidence type="ECO:0000256" key="6">
    <source>
        <dbReference type="ARBA" id="ARBA00022723"/>
    </source>
</evidence>
<feature type="transmembrane region" description="Helical" evidence="13">
    <location>
        <begin position="82"/>
        <end position="106"/>
    </location>
</feature>
<keyword evidence="9" id="KW-0862">Zinc</keyword>
<dbReference type="GO" id="GO:0008270">
    <property type="term" value="F:zinc ion binding"/>
    <property type="evidence" value="ECO:0007669"/>
    <property type="project" value="UniProtKB-KW"/>
</dbReference>
<evidence type="ECO:0000256" key="9">
    <source>
        <dbReference type="ARBA" id="ARBA00022833"/>
    </source>
</evidence>
<proteinExistence type="predicted"/>
<dbReference type="RefSeq" id="XP_012897581.1">
    <property type="nucleotide sequence ID" value="XM_013042127.1"/>
</dbReference>
<keyword evidence="5 13" id="KW-0812">Transmembrane</keyword>
<dbReference type="OrthoDB" id="199876at2759"/>
<sequence>MINWLLFFPDETRWIVALRFTLVLLVAVLSLFVSIYSFTNKVDCTGTIGSYQLVVSGALILFCFADFVVHSIKHYAKMSKKILGCSFFIISLILLVIAVTLPTIHFEDYNTCTTFPHWLFLIETVVVASCYIYIAIHVVLFIYHFNLRTQLNTMNIEEMRNHMIDPSLLPAIYNIDYLLGSHSEILLKSFIPQLKIYRQRERKERRERNKPKGIIAAMSIESIVVQDSPEEDDDSVDLTCPICMCEMGENEYIYNITCHHIFHIDCLEHWYMRRNTCPVCKQNIDFIVTLEDEYTFNREAYERSLRETSSMQERKLSLEMKQF</sequence>
<reference evidence="15" key="1">
    <citation type="submission" date="2010-02" db="EMBL/GenBank/DDBJ databases">
        <title>Sequencing and annotation of the Blastocystis hominis genome.</title>
        <authorList>
            <person name="Wincker P."/>
        </authorList>
    </citation>
    <scope>NUCLEOTIDE SEQUENCE</scope>
    <source>
        <strain evidence="15">Singapore isolate B</strain>
    </source>
</reference>
<feature type="transmembrane region" description="Helical" evidence="13">
    <location>
        <begin position="118"/>
        <end position="143"/>
    </location>
</feature>
<evidence type="ECO:0000256" key="5">
    <source>
        <dbReference type="ARBA" id="ARBA00022692"/>
    </source>
</evidence>
<keyword evidence="4" id="KW-0808">Transferase</keyword>